<dbReference type="InterPro" id="IPR032567">
    <property type="entry name" value="RTL1-rel"/>
</dbReference>
<dbReference type="Pfam" id="PF19259">
    <property type="entry name" value="Ty3_capsid"/>
    <property type="match status" value="1"/>
</dbReference>
<dbReference type="InterPro" id="IPR036875">
    <property type="entry name" value="Znf_CCHC_sf"/>
</dbReference>
<evidence type="ECO:0000256" key="2">
    <source>
        <dbReference type="SAM" id="MobiDB-lite"/>
    </source>
</evidence>
<evidence type="ECO:0000256" key="1">
    <source>
        <dbReference type="PROSITE-ProRule" id="PRU00047"/>
    </source>
</evidence>
<proteinExistence type="predicted"/>
<feature type="domain" description="CCHC-type" evidence="3">
    <location>
        <begin position="290"/>
        <end position="305"/>
    </location>
</feature>
<dbReference type="PROSITE" id="PS50158">
    <property type="entry name" value="ZF_CCHC"/>
    <property type="match status" value="2"/>
</dbReference>
<gene>
    <name evidence="4" type="ORF">Tci_639669</name>
</gene>
<dbReference type="InterPro" id="IPR045358">
    <property type="entry name" value="Ty3_capsid"/>
</dbReference>
<keyword evidence="1" id="KW-0863">Zinc-finger</keyword>
<name>A0A699JZE7_TANCI</name>
<sequence>VRRTERATRECTYTDFLKCQPLPFKGTEGVASLSQWCERMESVFHISNGAVENQVKFATCTLHYVALTGWNTHVKTISHEAAYGMPWKTLIKMMTEKYCPRNEIRKLEMKLWDLKVKGTDLASYTQRYQELALLCGRMFSEESDKIEKYIRGLPDMIHGSVVASKPKTMQDEIEIATELMDKKIRTFAECETASKRKFENTSRNTQNQQQQSNKRQNNGRVYTALSSEKKQYGGSKPLCAKCNFYHDGPCAPKCRNCNKIGHFACDCRSTANTNNANNQRGTGLGQKTTCYECRVQGHFKRECPKLKNNNNYGNQCGRNNAPARVYAVGHAGQTETFRLEYTHTQINITPSTLDHWYDVELADGRIIGLNTILRGCTLNLLNHPFNINLMSVELGSFDAIIEKYMMKGFPIFLAHITTKEVEDKSEKKRLEDVPIIRNFPEVFPEDLPGLPPTRPVEFQIDLVPGAAPVARAPYRLAFY</sequence>
<dbReference type="GO" id="GO:0008270">
    <property type="term" value="F:zinc ion binding"/>
    <property type="evidence" value="ECO:0007669"/>
    <property type="project" value="UniProtKB-KW"/>
</dbReference>
<dbReference type="AlphaFoldDB" id="A0A699JZE7"/>
<dbReference type="InterPro" id="IPR001878">
    <property type="entry name" value="Znf_CCHC"/>
</dbReference>
<dbReference type="EMBL" id="BKCJ010467079">
    <property type="protein sequence ID" value="GFA67697.1"/>
    <property type="molecule type" value="Genomic_DNA"/>
</dbReference>
<evidence type="ECO:0000259" key="3">
    <source>
        <dbReference type="PROSITE" id="PS50158"/>
    </source>
</evidence>
<dbReference type="PANTHER" id="PTHR15503">
    <property type="entry name" value="LDOC1 RELATED"/>
    <property type="match status" value="1"/>
</dbReference>
<dbReference type="Gene3D" id="4.10.60.10">
    <property type="entry name" value="Zinc finger, CCHC-type"/>
    <property type="match status" value="1"/>
</dbReference>
<accession>A0A699JZE7</accession>
<feature type="non-terminal residue" evidence="4">
    <location>
        <position position="1"/>
    </location>
</feature>
<dbReference type="SUPFAM" id="SSF57756">
    <property type="entry name" value="Retrovirus zinc finger-like domains"/>
    <property type="match status" value="1"/>
</dbReference>
<comment type="caution">
    <text evidence="4">The sequence shown here is derived from an EMBL/GenBank/DDBJ whole genome shotgun (WGS) entry which is preliminary data.</text>
</comment>
<protein>
    <recommendedName>
        <fullName evidence="3">CCHC-type domain-containing protein</fullName>
    </recommendedName>
</protein>
<reference evidence="4" key="1">
    <citation type="journal article" date="2019" name="Sci. Rep.">
        <title>Draft genome of Tanacetum cinerariifolium, the natural source of mosquito coil.</title>
        <authorList>
            <person name="Yamashiro T."/>
            <person name="Shiraishi A."/>
            <person name="Satake H."/>
            <person name="Nakayama K."/>
        </authorList>
    </citation>
    <scope>NUCLEOTIDE SEQUENCE</scope>
</reference>
<keyword evidence="1" id="KW-0862">Zinc</keyword>
<feature type="domain" description="CCHC-type" evidence="3">
    <location>
        <begin position="253"/>
        <end position="269"/>
    </location>
</feature>
<dbReference type="SMART" id="SM00343">
    <property type="entry name" value="ZnF_C2HC"/>
    <property type="match status" value="2"/>
</dbReference>
<dbReference type="Pfam" id="PF00098">
    <property type="entry name" value="zf-CCHC"/>
    <property type="match status" value="2"/>
</dbReference>
<dbReference type="PANTHER" id="PTHR15503:SF42">
    <property type="entry name" value="ZINC FINGER, CCHC-TYPE, RETROTRANSPOSON GAG DOMAIN, ASPARTIC PEPTIDASE DOMAIN PROTEIN-RELATED"/>
    <property type="match status" value="1"/>
</dbReference>
<dbReference type="GO" id="GO:0003676">
    <property type="term" value="F:nucleic acid binding"/>
    <property type="evidence" value="ECO:0007669"/>
    <property type="project" value="InterPro"/>
</dbReference>
<feature type="region of interest" description="Disordered" evidence="2">
    <location>
        <begin position="195"/>
        <end position="219"/>
    </location>
</feature>
<organism evidence="4">
    <name type="scientific">Tanacetum cinerariifolium</name>
    <name type="common">Dalmatian daisy</name>
    <name type="synonym">Chrysanthemum cinerariifolium</name>
    <dbReference type="NCBI Taxonomy" id="118510"/>
    <lineage>
        <taxon>Eukaryota</taxon>
        <taxon>Viridiplantae</taxon>
        <taxon>Streptophyta</taxon>
        <taxon>Embryophyta</taxon>
        <taxon>Tracheophyta</taxon>
        <taxon>Spermatophyta</taxon>
        <taxon>Magnoliopsida</taxon>
        <taxon>eudicotyledons</taxon>
        <taxon>Gunneridae</taxon>
        <taxon>Pentapetalae</taxon>
        <taxon>asterids</taxon>
        <taxon>campanulids</taxon>
        <taxon>Asterales</taxon>
        <taxon>Asteraceae</taxon>
        <taxon>Asteroideae</taxon>
        <taxon>Anthemideae</taxon>
        <taxon>Anthemidinae</taxon>
        <taxon>Tanacetum</taxon>
    </lineage>
</organism>
<evidence type="ECO:0000313" key="4">
    <source>
        <dbReference type="EMBL" id="GFA67697.1"/>
    </source>
</evidence>
<keyword evidence="1" id="KW-0479">Metal-binding</keyword>
<feature type="compositionally biased region" description="Low complexity" evidence="2">
    <location>
        <begin position="201"/>
        <end position="218"/>
    </location>
</feature>